<organism evidence="1 2">
    <name type="scientific">Streptomyces asoensis</name>
    <dbReference type="NCBI Taxonomy" id="249586"/>
    <lineage>
        <taxon>Bacteria</taxon>
        <taxon>Bacillati</taxon>
        <taxon>Actinomycetota</taxon>
        <taxon>Actinomycetes</taxon>
        <taxon>Kitasatosporales</taxon>
        <taxon>Streptomycetaceae</taxon>
        <taxon>Streptomyces</taxon>
    </lineage>
</organism>
<sequence length="455" mass="50593">MHRLQPVGNGLHTDHPVPGLPFVDDAHIPIEDPAAVEAIGRHEDGGTWGRWDRDGTAEGAWLAFTTDPIRHDLAWVVRHHPEHGRTVLVIRDKDASPWHSNWWGPQLLFRQGGYWWDGTSWYRPEQVWDAASEHYDRRLVKAATTITADDLLDDNAHPDGGRLLKVANLDLEAPLPDQWNDHLALWASRRPGDALPLSRCVVRVSAPELAADQLIGVPEMAEIGGIAASTLRAYISRGESDVPPPQATVNGRNLWSRPVAGDWAEQRQRSPESVAATLSSGDETGLPVGASELRQRLARRFLGVLWERPDWRKRWALRHRTQASVQEVADELAWSVAADTASIIDPYDLAATLRHAILDEFAYGLEVHRATGGTDSPFYGIATPVAKTLDWLIGHHPQAAHHIIGEIIGDAERRLDIPRDVSADSIRTALGLDSRLPRQVRLDFLERVLPPKPGH</sequence>
<dbReference type="EMBL" id="CP049838">
    <property type="protein sequence ID" value="QJT04717.1"/>
    <property type="molecule type" value="Genomic_DNA"/>
</dbReference>
<protein>
    <submittedName>
        <fullName evidence="1">Uncharacterized protein</fullName>
    </submittedName>
</protein>
<name>A0A6M4WW17_9ACTN</name>
<dbReference type="AlphaFoldDB" id="A0A6M4WW17"/>
<reference evidence="1" key="1">
    <citation type="submission" date="2020-03" db="EMBL/GenBank/DDBJ databases">
        <title>Molecular networking-based the target discovery of potent antiproliferative macrolactams: 5/6/7/16 polycyclic ansamycins and glycosylated trienomycin from Streptomyces cacaoi subsp. asoensis.</title>
        <authorList>
            <person name="Liu L.-L."/>
        </authorList>
    </citation>
    <scope>NUCLEOTIDE SEQUENCE [LARGE SCALE GENOMIC DNA]</scope>
    <source>
        <strain evidence="1">H2S5</strain>
    </source>
</reference>
<keyword evidence="2" id="KW-1185">Reference proteome</keyword>
<gene>
    <name evidence="1" type="ORF">G9272_34140</name>
</gene>
<dbReference type="Proteomes" id="UP000502665">
    <property type="component" value="Chromosome"/>
</dbReference>
<evidence type="ECO:0000313" key="2">
    <source>
        <dbReference type="Proteomes" id="UP000502665"/>
    </source>
</evidence>
<proteinExistence type="predicted"/>
<evidence type="ECO:0000313" key="1">
    <source>
        <dbReference type="EMBL" id="QJT04717.1"/>
    </source>
</evidence>
<accession>A0A6M4WW17</accession>